<keyword evidence="6 8" id="KW-0408">Iron</keyword>
<dbReference type="Proteomes" id="UP000654913">
    <property type="component" value="Chromosome 4"/>
</dbReference>
<dbReference type="PANTHER" id="PTHR24305">
    <property type="entry name" value="CYTOCHROME P450"/>
    <property type="match status" value="1"/>
</dbReference>
<keyword evidence="3 8" id="KW-0349">Heme</keyword>
<sequence length="506" mass="57712">MISSLILWPIVAFSLYISIVAIWYLLLHPLRRVPGSKLWILFPILKYISGIRGNFDKDLRRLHVKYGPAVRFDRNEVSFITADAWKDIYGHGHRQLPKSQASTANKFDIISSDDYNHSRYRKSLSHAFSARGLQAQEPLLNSYVDKLVERLKAVAESKLPADMAKWYNLTTFDIIGDLAFGEPFGGLDSSEYHHWVALVFQAIKAVSYIRLKDAYPLVFQIIRSFMSGGGKVVEDRKKQLLHSRITVQKRLQNASAYNRHDFMDSMLRHRGEKDGLSDLELEGNANVLIIAGSETTATLLSGITYYMLRNPGVMARVTSEVRSVMKKESDITFQKVSAELPYMLACFEEAFRLYPPVPTGLPRRTISPVNISGFDIPIGGGPIKSLPTKVFVHQSAAYQSPANFHDPQRFIPERWLPESKRNPSSPFYSDNRDVLQPFSVGPRNCIGKNLAFAEMRIIFAQILWNFDLELCEESANWKDQKSYVVWEKVPLMCKLKLRENGPGWEE</sequence>
<proteinExistence type="inferred from homology"/>
<dbReference type="InterPro" id="IPR002401">
    <property type="entry name" value="Cyt_P450_E_grp-I"/>
</dbReference>
<feature type="binding site" description="axial binding residue" evidence="8">
    <location>
        <position position="445"/>
    </location>
    <ligand>
        <name>heme</name>
        <dbReference type="ChEBI" id="CHEBI:30413"/>
    </ligand>
    <ligandPart>
        <name>Fe</name>
        <dbReference type="ChEBI" id="CHEBI:18248"/>
    </ligandPart>
</feature>
<keyword evidence="10" id="KW-1133">Transmembrane helix</keyword>
<evidence type="ECO:0000256" key="5">
    <source>
        <dbReference type="ARBA" id="ARBA00023002"/>
    </source>
</evidence>
<comment type="cofactor">
    <cofactor evidence="1 8">
        <name>heme</name>
        <dbReference type="ChEBI" id="CHEBI:30413"/>
    </cofactor>
</comment>
<keyword evidence="10" id="KW-0812">Transmembrane</keyword>
<keyword evidence="12" id="KW-1185">Reference proteome</keyword>
<dbReference type="OrthoDB" id="1470350at2759"/>
<dbReference type="RefSeq" id="XP_041556826.1">
    <property type="nucleotide sequence ID" value="XM_041704219.1"/>
</dbReference>
<dbReference type="PRINTS" id="PR00463">
    <property type="entry name" value="EP450I"/>
</dbReference>
<evidence type="ECO:0000313" key="11">
    <source>
        <dbReference type="EMBL" id="BCS24632.1"/>
    </source>
</evidence>
<dbReference type="GO" id="GO:0004497">
    <property type="term" value="F:monooxygenase activity"/>
    <property type="evidence" value="ECO:0007669"/>
    <property type="project" value="UniProtKB-KW"/>
</dbReference>
<dbReference type="SUPFAM" id="SSF48264">
    <property type="entry name" value="Cytochrome P450"/>
    <property type="match status" value="1"/>
</dbReference>
<protein>
    <recommendedName>
        <fullName evidence="13">Cytochrome P450</fullName>
    </recommendedName>
</protein>
<evidence type="ECO:0000256" key="2">
    <source>
        <dbReference type="ARBA" id="ARBA00010617"/>
    </source>
</evidence>
<feature type="transmembrane region" description="Helical" evidence="10">
    <location>
        <begin position="6"/>
        <end position="26"/>
    </location>
</feature>
<dbReference type="InterPro" id="IPR036396">
    <property type="entry name" value="Cyt_P450_sf"/>
</dbReference>
<evidence type="ECO:0000256" key="4">
    <source>
        <dbReference type="ARBA" id="ARBA00022723"/>
    </source>
</evidence>
<comment type="similarity">
    <text evidence="2 9">Belongs to the cytochrome P450 family.</text>
</comment>
<evidence type="ECO:0008006" key="13">
    <source>
        <dbReference type="Google" id="ProtNLM"/>
    </source>
</evidence>
<dbReference type="PANTHER" id="PTHR24305:SF230">
    <property type="entry name" value="P450, PUTATIVE (EUROFUNG)-RELATED"/>
    <property type="match status" value="1"/>
</dbReference>
<evidence type="ECO:0000256" key="10">
    <source>
        <dbReference type="SAM" id="Phobius"/>
    </source>
</evidence>
<evidence type="ECO:0000256" key="1">
    <source>
        <dbReference type="ARBA" id="ARBA00001971"/>
    </source>
</evidence>
<dbReference type="AlphaFoldDB" id="A0A7R7XNU6"/>
<evidence type="ECO:0000256" key="8">
    <source>
        <dbReference type="PIRSR" id="PIRSR602401-1"/>
    </source>
</evidence>
<dbReference type="InterPro" id="IPR017972">
    <property type="entry name" value="Cyt_P450_CS"/>
</dbReference>
<dbReference type="GeneID" id="64974637"/>
<evidence type="ECO:0000256" key="9">
    <source>
        <dbReference type="RuleBase" id="RU000461"/>
    </source>
</evidence>
<dbReference type="GO" id="GO:0016705">
    <property type="term" value="F:oxidoreductase activity, acting on paired donors, with incorporation or reduction of molecular oxygen"/>
    <property type="evidence" value="ECO:0007669"/>
    <property type="project" value="InterPro"/>
</dbReference>
<gene>
    <name evidence="11" type="ORF">APUU_41076S</name>
</gene>
<keyword evidence="4 8" id="KW-0479">Metal-binding</keyword>
<evidence type="ECO:0000313" key="12">
    <source>
        <dbReference type="Proteomes" id="UP000654913"/>
    </source>
</evidence>
<evidence type="ECO:0000256" key="7">
    <source>
        <dbReference type="ARBA" id="ARBA00023033"/>
    </source>
</evidence>
<dbReference type="InterPro" id="IPR050121">
    <property type="entry name" value="Cytochrome_P450_monoxygenase"/>
</dbReference>
<dbReference type="PROSITE" id="PS00086">
    <property type="entry name" value="CYTOCHROME_P450"/>
    <property type="match status" value="1"/>
</dbReference>
<name>A0A7R7XNU6_9EURO</name>
<evidence type="ECO:0000256" key="3">
    <source>
        <dbReference type="ARBA" id="ARBA00022617"/>
    </source>
</evidence>
<reference evidence="11" key="1">
    <citation type="submission" date="2021-01" db="EMBL/GenBank/DDBJ databases">
        <authorList>
            <consortium name="Aspergillus puulaauensis MK2 genome sequencing consortium"/>
            <person name="Kazuki M."/>
            <person name="Futagami T."/>
        </authorList>
    </citation>
    <scope>NUCLEOTIDE SEQUENCE</scope>
    <source>
        <strain evidence="11">MK2</strain>
    </source>
</reference>
<accession>A0A7R7XNU6</accession>
<reference evidence="11" key="2">
    <citation type="submission" date="2021-02" db="EMBL/GenBank/DDBJ databases">
        <title>Aspergillus puulaauensis MK2 genome sequence.</title>
        <authorList>
            <person name="Futagami T."/>
            <person name="Mori K."/>
            <person name="Kadooka C."/>
            <person name="Tanaka T."/>
        </authorList>
    </citation>
    <scope>NUCLEOTIDE SEQUENCE</scope>
    <source>
        <strain evidence="11">MK2</strain>
    </source>
</reference>
<dbReference type="EMBL" id="AP024446">
    <property type="protein sequence ID" value="BCS24632.1"/>
    <property type="molecule type" value="Genomic_DNA"/>
</dbReference>
<dbReference type="GO" id="GO:0020037">
    <property type="term" value="F:heme binding"/>
    <property type="evidence" value="ECO:0007669"/>
    <property type="project" value="InterPro"/>
</dbReference>
<keyword evidence="10" id="KW-0472">Membrane</keyword>
<evidence type="ECO:0000256" key="6">
    <source>
        <dbReference type="ARBA" id="ARBA00023004"/>
    </source>
</evidence>
<dbReference type="Pfam" id="PF00067">
    <property type="entry name" value="p450"/>
    <property type="match status" value="1"/>
</dbReference>
<organism evidence="11 12">
    <name type="scientific">Aspergillus puulaauensis</name>
    <dbReference type="NCBI Taxonomy" id="1220207"/>
    <lineage>
        <taxon>Eukaryota</taxon>
        <taxon>Fungi</taxon>
        <taxon>Dikarya</taxon>
        <taxon>Ascomycota</taxon>
        <taxon>Pezizomycotina</taxon>
        <taxon>Eurotiomycetes</taxon>
        <taxon>Eurotiomycetidae</taxon>
        <taxon>Eurotiales</taxon>
        <taxon>Aspergillaceae</taxon>
        <taxon>Aspergillus</taxon>
    </lineage>
</organism>
<dbReference type="InterPro" id="IPR001128">
    <property type="entry name" value="Cyt_P450"/>
</dbReference>
<dbReference type="PRINTS" id="PR00385">
    <property type="entry name" value="P450"/>
</dbReference>
<dbReference type="GO" id="GO:0005506">
    <property type="term" value="F:iron ion binding"/>
    <property type="evidence" value="ECO:0007669"/>
    <property type="project" value="InterPro"/>
</dbReference>
<dbReference type="Gene3D" id="1.10.630.10">
    <property type="entry name" value="Cytochrome P450"/>
    <property type="match status" value="1"/>
</dbReference>
<keyword evidence="5 9" id="KW-0560">Oxidoreductase</keyword>
<keyword evidence="7 9" id="KW-0503">Monooxygenase</keyword>
<dbReference type="CDD" id="cd11058">
    <property type="entry name" value="CYP60B-like"/>
    <property type="match status" value="1"/>
</dbReference>
<dbReference type="KEGG" id="apuu:APUU_41076S"/>